<dbReference type="EMBL" id="JAWDGP010004437">
    <property type="protein sequence ID" value="KAK3764507.1"/>
    <property type="molecule type" value="Genomic_DNA"/>
</dbReference>
<gene>
    <name evidence="1" type="ORF">RRG08_055672</name>
</gene>
<dbReference type="Proteomes" id="UP001283361">
    <property type="component" value="Unassembled WGS sequence"/>
</dbReference>
<evidence type="ECO:0000313" key="1">
    <source>
        <dbReference type="EMBL" id="KAK3764507.1"/>
    </source>
</evidence>
<proteinExistence type="predicted"/>
<sequence length="172" mass="20122">MKSFSRENNCLIQKLDSPEIKKNVVCLLVDFFPFRGHRLERYWLDFSLNHGVVSWFVSTHARRDLRMSRRRTDYRGRTTTELGQDSVIVETRASVRLKSCLNSLMYPSPQNSEMLHNKEAFIALTPAPRNKTHNIMLSSMYKNEFPQESQLQSKGSNSYQNIICHSDFSTRQ</sequence>
<dbReference type="AlphaFoldDB" id="A0AAE1DBM5"/>
<protein>
    <submittedName>
        <fullName evidence="1">Uncharacterized protein</fullName>
    </submittedName>
</protein>
<comment type="caution">
    <text evidence="1">The sequence shown here is derived from an EMBL/GenBank/DDBJ whole genome shotgun (WGS) entry which is preliminary data.</text>
</comment>
<keyword evidence="2" id="KW-1185">Reference proteome</keyword>
<evidence type="ECO:0000313" key="2">
    <source>
        <dbReference type="Proteomes" id="UP001283361"/>
    </source>
</evidence>
<name>A0AAE1DBM5_9GAST</name>
<accession>A0AAE1DBM5</accession>
<reference evidence="1" key="1">
    <citation type="journal article" date="2023" name="G3 (Bethesda)">
        <title>A reference genome for the long-term kleptoplast-retaining sea slug Elysia crispata morphotype clarki.</title>
        <authorList>
            <person name="Eastman K.E."/>
            <person name="Pendleton A.L."/>
            <person name="Shaikh M.A."/>
            <person name="Suttiyut T."/>
            <person name="Ogas R."/>
            <person name="Tomko P."/>
            <person name="Gavelis G."/>
            <person name="Widhalm J.R."/>
            <person name="Wisecaver J.H."/>
        </authorList>
    </citation>
    <scope>NUCLEOTIDE SEQUENCE</scope>
    <source>
        <strain evidence="1">ECLA1</strain>
    </source>
</reference>
<organism evidence="1 2">
    <name type="scientific">Elysia crispata</name>
    <name type="common">lettuce slug</name>
    <dbReference type="NCBI Taxonomy" id="231223"/>
    <lineage>
        <taxon>Eukaryota</taxon>
        <taxon>Metazoa</taxon>
        <taxon>Spiralia</taxon>
        <taxon>Lophotrochozoa</taxon>
        <taxon>Mollusca</taxon>
        <taxon>Gastropoda</taxon>
        <taxon>Heterobranchia</taxon>
        <taxon>Euthyneura</taxon>
        <taxon>Panpulmonata</taxon>
        <taxon>Sacoglossa</taxon>
        <taxon>Placobranchoidea</taxon>
        <taxon>Plakobranchidae</taxon>
        <taxon>Elysia</taxon>
    </lineage>
</organism>